<evidence type="ECO:0000256" key="1">
    <source>
        <dbReference type="SAM" id="Phobius"/>
    </source>
</evidence>
<dbReference type="PANTHER" id="PTHR36978:SF4">
    <property type="entry name" value="P-LOOP CONTAINING NUCLEOSIDE TRIPHOSPHATE HYDROLASE PROTEIN"/>
    <property type="match status" value="1"/>
</dbReference>
<dbReference type="Gene3D" id="3.40.50.300">
    <property type="entry name" value="P-loop containing nucleotide triphosphate hydrolases"/>
    <property type="match status" value="1"/>
</dbReference>
<dbReference type="AlphaFoldDB" id="A0A1S8X359"/>
<evidence type="ECO:0008006" key="4">
    <source>
        <dbReference type="Google" id="ProtNLM"/>
    </source>
</evidence>
<sequence length="272" mass="31113">MFKLDLPLNHEYAKVNNGAFEPEGPLLAIGVGVGRTGTTSLKHAFEIIYGQPSYHGFELIDRCSSQCAAWLEIERLLLSNGSIPPSLFHQIYRGFRSATDVPTSCHYKDLMKAYPGVKIILTVRDPQDWLASVRQTLLTRRPPFPTNWFNEMAIRLFIGFDCFKLVNCLFDRMYGSQADRDDDQKLLVAYERWNQEVRQTVPADQLLVYDVRQGWEPLCTFLKVPTPNKPFPCVNDRKVMLALRNKVYRLTAVIQYTVAAAVCLVACYVILR</sequence>
<dbReference type="Pfam" id="PF17784">
    <property type="entry name" value="Sulfotransfer_4"/>
    <property type="match status" value="1"/>
</dbReference>
<keyword evidence="1" id="KW-0812">Transmembrane</keyword>
<organism evidence="2 3">
    <name type="scientific">Opisthorchis viverrini</name>
    <name type="common">Southeast Asian liver fluke</name>
    <dbReference type="NCBI Taxonomy" id="6198"/>
    <lineage>
        <taxon>Eukaryota</taxon>
        <taxon>Metazoa</taxon>
        <taxon>Spiralia</taxon>
        <taxon>Lophotrochozoa</taxon>
        <taxon>Platyhelminthes</taxon>
        <taxon>Trematoda</taxon>
        <taxon>Digenea</taxon>
        <taxon>Opisthorchiida</taxon>
        <taxon>Opisthorchiata</taxon>
        <taxon>Opisthorchiidae</taxon>
        <taxon>Opisthorchis</taxon>
    </lineage>
</organism>
<proteinExistence type="predicted"/>
<evidence type="ECO:0000313" key="2">
    <source>
        <dbReference type="EMBL" id="OON21117.1"/>
    </source>
</evidence>
<gene>
    <name evidence="2" type="ORF">X801_02993</name>
</gene>
<name>A0A1S8X359_OPIVI</name>
<reference evidence="2 3" key="1">
    <citation type="submission" date="2015-03" db="EMBL/GenBank/DDBJ databases">
        <title>Draft genome of the nematode, Opisthorchis viverrini.</title>
        <authorList>
            <person name="Mitreva M."/>
        </authorList>
    </citation>
    <scope>NUCLEOTIDE SEQUENCE [LARGE SCALE GENOMIC DNA]</scope>
    <source>
        <strain evidence="2">Khon Kaen</strain>
    </source>
</reference>
<keyword evidence="1" id="KW-0472">Membrane</keyword>
<evidence type="ECO:0000313" key="3">
    <source>
        <dbReference type="Proteomes" id="UP000243686"/>
    </source>
</evidence>
<dbReference type="InterPro" id="IPR040632">
    <property type="entry name" value="Sulfotransfer_4"/>
</dbReference>
<keyword evidence="1" id="KW-1133">Transmembrane helix</keyword>
<dbReference type="Proteomes" id="UP000243686">
    <property type="component" value="Unassembled WGS sequence"/>
</dbReference>
<dbReference type="EMBL" id="KV892278">
    <property type="protein sequence ID" value="OON21117.1"/>
    <property type="molecule type" value="Genomic_DNA"/>
</dbReference>
<keyword evidence="3" id="KW-1185">Reference proteome</keyword>
<dbReference type="PANTHER" id="PTHR36978">
    <property type="entry name" value="P-LOOP CONTAINING NUCLEOTIDE TRIPHOSPHATE HYDROLASE"/>
    <property type="match status" value="1"/>
</dbReference>
<feature type="transmembrane region" description="Helical" evidence="1">
    <location>
        <begin position="247"/>
        <end position="271"/>
    </location>
</feature>
<protein>
    <recommendedName>
        <fullName evidence="4">NAD dependent epimerase/dehydratase</fullName>
    </recommendedName>
</protein>
<accession>A0A1S8X359</accession>
<dbReference type="SUPFAM" id="SSF52540">
    <property type="entry name" value="P-loop containing nucleoside triphosphate hydrolases"/>
    <property type="match status" value="1"/>
</dbReference>
<dbReference type="InterPro" id="IPR027417">
    <property type="entry name" value="P-loop_NTPase"/>
</dbReference>